<name>A0A644ZCQ9_9ZZZZ</name>
<dbReference type="Gene3D" id="3.40.1190.20">
    <property type="match status" value="1"/>
</dbReference>
<dbReference type="InterPro" id="IPR036412">
    <property type="entry name" value="HAD-like_sf"/>
</dbReference>
<dbReference type="InterPro" id="IPR011611">
    <property type="entry name" value="PfkB_dom"/>
</dbReference>
<dbReference type="InterPro" id="IPR023214">
    <property type="entry name" value="HAD_sf"/>
</dbReference>
<evidence type="ECO:0000313" key="4">
    <source>
        <dbReference type="EMBL" id="MPM38665.1"/>
    </source>
</evidence>
<dbReference type="InterPro" id="IPR002173">
    <property type="entry name" value="Carboh/pur_kinase_PfkB_CS"/>
</dbReference>
<feature type="domain" description="Carbohydrate kinase PfkB" evidence="3">
    <location>
        <begin position="33"/>
        <end position="291"/>
    </location>
</feature>
<dbReference type="SUPFAM" id="SSF53613">
    <property type="entry name" value="Ribokinase-like"/>
    <property type="match status" value="1"/>
</dbReference>
<organism evidence="4">
    <name type="scientific">bioreactor metagenome</name>
    <dbReference type="NCBI Taxonomy" id="1076179"/>
    <lineage>
        <taxon>unclassified sequences</taxon>
        <taxon>metagenomes</taxon>
        <taxon>ecological metagenomes</taxon>
    </lineage>
</organism>
<dbReference type="Pfam" id="PF00702">
    <property type="entry name" value="Hydrolase"/>
    <property type="match status" value="1"/>
</dbReference>
<dbReference type="Gene3D" id="3.40.50.1000">
    <property type="entry name" value="HAD superfamily/HAD-like"/>
    <property type="match status" value="1"/>
</dbReference>
<dbReference type="PROSITE" id="PS00584">
    <property type="entry name" value="PFKB_KINASES_2"/>
    <property type="match status" value="1"/>
</dbReference>
<dbReference type="GO" id="GO:0005829">
    <property type="term" value="C:cytosol"/>
    <property type="evidence" value="ECO:0007669"/>
    <property type="project" value="TreeGrafter"/>
</dbReference>
<keyword evidence="1 4" id="KW-0808">Transferase</keyword>
<dbReference type="CDD" id="cd01427">
    <property type="entry name" value="HAD_like"/>
    <property type="match status" value="1"/>
</dbReference>
<sequence length="612" mass="68047">MDLAYQVTTEQAEISVETGLQTYSVLDTKPELGGACNVAVNCKILGADSVDIYGIAGKDFFGDLLISLLVKQGIGIEGIVHQETDWATHVYHKVFEKGIEHPRFDSGNFNEPAEESIHHLFEVLAKKLSGYDAVIINEQVPHGLHNKVFQQRLNALIDDSCYSINTRWFADCRKLNNVYRNTIHKLNEQEGRLLYGTPCLLNRKDLALWLSRFFEQPVVLTLGSDGAIAVDDTNDGNKIVQEFKGIHFSGQIDSVGAGDAFLAGLVVSQAWGANLSEAAYIGNLCAGVSLKVLYKCGHPTIEEVIALDETADWRYHPEIADDERKAHYLNDTLLEIVVPSHMSHFPTVAIFDHDGTISTLRQGWEAVMEQSMLAAITGDAYDSLPSQRIQSLKEDIHEFIDRTTGIQTIEQMYYLVELVHHYGFVPQEQILSAEKYKSLYNKQLLLMVAKKIEEVKAGRLDASDLTVKGSISFLHYLAAHGTKLYLASGTDVEDVKQEAALLGYADYFEGRIFGSIGDVKNDPKRLVIQQIINTQVAGKPESCVVFGDGPVEMREAKRNGLLAVGILSDEIRRYGLNMKKRSRLILGGADLLIPDFSHTSILAEYLGWEVLQ</sequence>
<dbReference type="Pfam" id="PF00294">
    <property type="entry name" value="PfkB"/>
    <property type="match status" value="1"/>
</dbReference>
<dbReference type="PANTHER" id="PTHR46969:SF1">
    <property type="entry name" value="BIFUNCTIONAL PROTEIN HLDE"/>
    <property type="match status" value="1"/>
</dbReference>
<keyword evidence="2" id="KW-0418">Kinase</keyword>
<dbReference type="PANTHER" id="PTHR46969">
    <property type="entry name" value="BIFUNCTIONAL PROTEIN HLDE"/>
    <property type="match status" value="1"/>
</dbReference>
<evidence type="ECO:0000256" key="1">
    <source>
        <dbReference type="ARBA" id="ARBA00022679"/>
    </source>
</evidence>
<dbReference type="GO" id="GO:0033786">
    <property type="term" value="F:heptose-1-phosphate adenylyltransferase activity"/>
    <property type="evidence" value="ECO:0007669"/>
    <property type="project" value="TreeGrafter"/>
</dbReference>
<comment type="caution">
    <text evidence="4">The sequence shown here is derived from an EMBL/GenBank/DDBJ whole genome shotgun (WGS) entry which is preliminary data.</text>
</comment>
<dbReference type="InterPro" id="IPR029056">
    <property type="entry name" value="Ribokinase-like"/>
</dbReference>
<dbReference type="AlphaFoldDB" id="A0A644ZCQ9"/>
<keyword evidence="4" id="KW-0548">Nucleotidyltransferase</keyword>
<dbReference type="SUPFAM" id="SSF56784">
    <property type="entry name" value="HAD-like"/>
    <property type="match status" value="1"/>
</dbReference>
<proteinExistence type="predicted"/>
<dbReference type="EC" id="2.7.7.70" evidence="4"/>
<dbReference type="GO" id="GO:0033785">
    <property type="term" value="F:heptose 7-phosphate kinase activity"/>
    <property type="evidence" value="ECO:0007669"/>
    <property type="project" value="TreeGrafter"/>
</dbReference>
<protein>
    <submittedName>
        <fullName evidence="4">Bifunctional protein HldE</fullName>
        <ecNumber evidence="4">2.7.7.70</ecNumber>
    </submittedName>
</protein>
<dbReference type="EMBL" id="VSSQ01008361">
    <property type="protein sequence ID" value="MPM38665.1"/>
    <property type="molecule type" value="Genomic_DNA"/>
</dbReference>
<evidence type="ECO:0000259" key="3">
    <source>
        <dbReference type="Pfam" id="PF00294"/>
    </source>
</evidence>
<evidence type="ECO:0000256" key="2">
    <source>
        <dbReference type="ARBA" id="ARBA00022777"/>
    </source>
</evidence>
<accession>A0A644ZCQ9</accession>
<reference evidence="4" key="1">
    <citation type="submission" date="2019-08" db="EMBL/GenBank/DDBJ databases">
        <authorList>
            <person name="Kucharzyk K."/>
            <person name="Murdoch R.W."/>
            <person name="Higgins S."/>
            <person name="Loffler F."/>
        </authorList>
    </citation>
    <scope>NUCLEOTIDE SEQUENCE</scope>
</reference>
<gene>
    <name evidence="4" type="primary">hldE_12</name>
    <name evidence="4" type="ORF">SDC9_85295</name>
</gene>